<name>A0A3E4Z7C7_9BACT</name>
<dbReference type="NCBIfam" id="TIGR01760">
    <property type="entry name" value="tape_meas_TP901"/>
    <property type="match status" value="1"/>
</dbReference>
<dbReference type="Pfam" id="PF10145">
    <property type="entry name" value="PhageMin_Tail"/>
    <property type="match status" value="1"/>
</dbReference>
<evidence type="ECO:0000313" key="3">
    <source>
        <dbReference type="EMBL" id="RGM90355.1"/>
    </source>
</evidence>
<proteinExistence type="predicted"/>
<keyword evidence="1" id="KW-0175">Coiled coil</keyword>
<organism evidence="3 4">
    <name type="scientific">Phocaeicola plebeius</name>
    <dbReference type="NCBI Taxonomy" id="310297"/>
    <lineage>
        <taxon>Bacteria</taxon>
        <taxon>Pseudomonadati</taxon>
        <taxon>Bacteroidota</taxon>
        <taxon>Bacteroidia</taxon>
        <taxon>Bacteroidales</taxon>
        <taxon>Bacteroidaceae</taxon>
        <taxon>Phocaeicola</taxon>
    </lineage>
</organism>
<feature type="coiled-coil region" evidence="1">
    <location>
        <begin position="246"/>
        <end position="312"/>
    </location>
</feature>
<dbReference type="Proteomes" id="UP000260814">
    <property type="component" value="Unassembled WGS sequence"/>
</dbReference>
<feature type="domain" description="Phage tail tape measure protein" evidence="2">
    <location>
        <begin position="465"/>
        <end position="655"/>
    </location>
</feature>
<evidence type="ECO:0000259" key="2">
    <source>
        <dbReference type="Pfam" id="PF10145"/>
    </source>
</evidence>
<gene>
    <name evidence="3" type="ORF">DXB87_10670</name>
</gene>
<reference evidence="3 4" key="1">
    <citation type="submission" date="2018-08" db="EMBL/GenBank/DDBJ databases">
        <title>A genome reference for cultivated species of the human gut microbiota.</title>
        <authorList>
            <person name="Zou Y."/>
            <person name="Xue W."/>
            <person name="Luo G."/>
        </authorList>
    </citation>
    <scope>NUCLEOTIDE SEQUENCE [LARGE SCALE GENOMIC DNA]</scope>
    <source>
        <strain evidence="3 4">OM06-2</strain>
    </source>
</reference>
<evidence type="ECO:0000256" key="1">
    <source>
        <dbReference type="SAM" id="Coils"/>
    </source>
</evidence>
<accession>A0A3E4Z7C7</accession>
<feature type="coiled-coil region" evidence="1">
    <location>
        <begin position="1565"/>
        <end position="1595"/>
    </location>
</feature>
<evidence type="ECO:0000313" key="4">
    <source>
        <dbReference type="Proteomes" id="UP000260814"/>
    </source>
</evidence>
<dbReference type="EMBL" id="QSTW01000013">
    <property type="protein sequence ID" value="RGM90355.1"/>
    <property type="molecule type" value="Genomic_DNA"/>
</dbReference>
<sequence length="1924" mass="214993">MAYNRNQQARIDVYIGGTTQAKKQLQEMKNEAAQLSKEIESMKQQQLFELDPKAYDELGKKIQESEKRFKSMNKVIRDTERQIYNISKELSDLSGETERNLKSSRNYYQQQLARTDPKDLEKMQYNASMLNKIMEELERRKKNIEGFATIFGNIRDASDKALSTLRQRLQEVMGTTKEGTEEMARFSEQLRTVEMEQSRRVTQQAKTTLGQVQTGTFDGTIGQTKEAIKLLEEYKQKLKISDTKGIKEVEDAIATLNGKIKTTSDEVISLDEALDKAGKVGMGTFDGTYEDLQQLKKTLQDYQSQLKVGDTKQLDKIRNAFKDIESAEQAVSNKLVNVDDVMKRLRTAPLEELQQAAAQLQKELTESTRRTEEYVKTSAKLRQVSAQIDDVKKSWQEHDNQIVATAKRLTSYVLVYAGFNEIVGRIKQMAQANFELSDSMADIQKTTGLSSEEIANLTKNIDKIDTRTAQEQLYSLAASAGQAGLKTEEDVLGFVRAADQLTIALNELGNEGVNTLLKISNLTGEGKLLGTEKALLAIGSSINELSAASSATAGPITDIINRIGSVASVSKITMAEMAALGAVMDENAESAEVAGTALTSFISALQTNTRSIAMAVGIDDKVLEDMISAGKTMDAMLVVLGKLKGMSEEDGLKALAPIMKEFGSEGERMNRVITTLSQNTDVLRSRVELSRQAYAEATSVTNEANIKQESAIGIVNRLGNEIKETFVNSNAVERLKEFLSTLLDFVKWLKSGSDGAEVFKTSVTSLVLGLASFTVAAKAAGAAIFTASTYTTLWKEGFSALNTAMKKNVIGLVVAGITTLGYAVYDLLTKVSDITKATNDYNKELERERLRVDALFEGAKKENQEKDVKLKLINQINDRYGDYIGFLLTEADSNEKLSAAQELVNAKIRERLSLLLKEKLQEQAAEKTASGVSTALGNIKQGLQETQGISDVRSDEALRVVQQIVNRDIKKPVDEIVKQVYATLREKFSTEGNAYTYQDFFKVSEGVRDYINVLKDYDKAVDSAVTETEEKINAANQDVKAANTKMLNAITSEWNELQKVKTDSLNENQLLEHNEKLKKAANEYIKIAKQQISLLSGEEKQQLQSYVDFYEKAISQVEKTSKQKEPNIWGYGRTIDDASVDQLVAKYKQFFAERTSMRKDADYSTAYAKEFKDRAEAMDWYMKKLKEIEAQLNKMGYNTSGELLNDKSGSRGEKREMNDEMTAALSALEAYFVSRETLIKERRANEEITEQEMNRQLEANEFEHLNARIKLRRSFLGDMESLSKEEMKTYGLDGKDLEKLSKYLLDKGQAMQDGIRLKLVEDELKMREDLLKHQEAIRKILLDNDYTGQVDKEFMSAIDKLELLFGKQEEMTEESGIRRMNILRSMSQEAYLIDVEEFRKRIEAQTEFSEWRKDKTTEDYQALLYMLQKYNDDYEAAENRAIERRKKIAEKKWEKSGQKEDWQTRTDESQANVDLMQTASGLGLASDSMVEDAKLEYYKLRIEASKAYLEQMEQEMQMEVDKAYQEKLLADAKLEEVEGTDLEADYRDRSLEANAAYEAAKRAQMQMTLDARQKLNEAMNDLDNQEMEIQERKLNTLKEYTDAIVDFSGQMGEAAFGEVEDRKQAAQQLIQTTMNLTKQLIMQKIQELLTKKALKKQEVAIEQSGNQSIVQSAGSTIISGLAASEKGMGGKITGAIAGGSAKIIEELGWWGIPLIAVISAALNGLMGLAMGAFTKSKQEVAAVTGASSSSKGRVAAGMLTYAEGDYPVLGNDGQIYNARYQKELKTGVYGRGAHFGIFSEKKPEMIVDGDTTQKLILNYPHIYESILTIARHGQLKSAAMPTFASGNYPSMPAQITQVASGATDMTMQNEQMTQMLGSVAEALSTLNERLSKPISATVDPYGSKGAVNQLNKASNFMTKRGLIK</sequence>
<feature type="coiled-coil region" evidence="1">
    <location>
        <begin position="18"/>
        <end position="82"/>
    </location>
</feature>
<dbReference type="RefSeq" id="WP_117702149.1">
    <property type="nucleotide sequence ID" value="NZ_QSTW01000013.1"/>
</dbReference>
<protein>
    <submittedName>
        <fullName evidence="3">Phage tail tape measure protein</fullName>
    </submittedName>
</protein>
<dbReference type="InterPro" id="IPR010090">
    <property type="entry name" value="Phage_tape_meas"/>
</dbReference>
<comment type="caution">
    <text evidence="3">The sequence shown here is derived from an EMBL/GenBank/DDBJ whole genome shotgun (WGS) entry which is preliminary data.</text>
</comment>
<feature type="coiled-coil region" evidence="1">
    <location>
        <begin position="1420"/>
        <end position="1447"/>
    </location>
</feature>